<proteinExistence type="predicted"/>
<protein>
    <submittedName>
        <fullName evidence="2">Dihydrodipicolinate reductase</fullName>
    </submittedName>
</protein>
<evidence type="ECO:0000313" key="3">
    <source>
        <dbReference type="Proteomes" id="UP001635816"/>
    </source>
</evidence>
<reference evidence="2 3" key="1">
    <citation type="submission" date="2024-12" db="EMBL/GenBank/DDBJ databases">
        <title>The coexistence of Mycolicibacterium septicum and Mycolicibacterium nivoides in clinical samples.</title>
        <authorList>
            <person name="Wang C."/>
            <person name="Feng Y."/>
            <person name="Zong Z."/>
        </authorList>
    </citation>
    <scope>NUCLEOTIDE SEQUENCE [LARGE SCALE GENOMIC DNA]</scope>
    <source>
        <strain evidence="2 3">120309</strain>
    </source>
</reference>
<accession>A0ABW9L7W6</accession>
<dbReference type="Pfam" id="PF19328">
    <property type="entry name" value="DAP_DH_C"/>
    <property type="match status" value="1"/>
</dbReference>
<comment type="caution">
    <text evidence="2">The sequence shown here is derived from an EMBL/GenBank/DDBJ whole genome shotgun (WGS) entry which is preliminary data.</text>
</comment>
<dbReference type="EMBL" id="JBKBDD010000002">
    <property type="protein sequence ID" value="MFN6543147.1"/>
    <property type="molecule type" value="Genomic_DNA"/>
</dbReference>
<feature type="domain" description="2,4-diaminopentanoate dehydrogenase C-terminal" evidence="1">
    <location>
        <begin position="208"/>
        <end position="347"/>
    </location>
</feature>
<dbReference type="Proteomes" id="UP001635816">
    <property type="component" value="Unassembled WGS sequence"/>
</dbReference>
<evidence type="ECO:0000313" key="2">
    <source>
        <dbReference type="EMBL" id="MFN6543147.1"/>
    </source>
</evidence>
<gene>
    <name evidence="2" type="ORF">ACK4CT_08135</name>
</gene>
<dbReference type="SUPFAM" id="SSF51735">
    <property type="entry name" value="NAD(P)-binding Rossmann-fold domains"/>
    <property type="match status" value="1"/>
</dbReference>
<dbReference type="InterPro" id="IPR036291">
    <property type="entry name" value="NAD(P)-bd_dom_sf"/>
</dbReference>
<dbReference type="InterPro" id="IPR045760">
    <property type="entry name" value="DAP_DH_C"/>
</dbReference>
<sequence length="357" mass="37616">MSRRVIQFSTGNVGRHALRSLIERPDLELVGVHASGTGKIGRDAAELCGMDGATGVIATDDIDQLVSLNADCVVYTSQAETRPAEALSDITRFLRAGTNVVGTSFVWMVAPDQAGEWLSGPLREACAAGNSTLYINGIDPGFSGDTLVYTALSLAARATAITVQEIFDYGSYDDAEFTGASFGFGEPADHRPVMSLPGVLASMWGAQVRALADDLGVTLDEVRERWEPWATTAPISCTMINVAPGQVAAVRFGVEGMRDGAAVITMEHVNRLTEAAAPEWPYPPDGHPGVHRVVIEGSPGVEINTHVGGSGVDHNEGGVIATAARAINAIDTVCSAPSGILAAHDLRPLDHLRGMMW</sequence>
<name>A0ABW9L7W6_9MYCO</name>
<organism evidence="2 3">
    <name type="scientific">Mycolicibacterium nivoides</name>
    <dbReference type="NCBI Taxonomy" id="2487344"/>
    <lineage>
        <taxon>Bacteria</taxon>
        <taxon>Bacillati</taxon>
        <taxon>Actinomycetota</taxon>
        <taxon>Actinomycetes</taxon>
        <taxon>Mycobacteriales</taxon>
        <taxon>Mycobacteriaceae</taxon>
        <taxon>Mycolicibacterium</taxon>
    </lineage>
</organism>
<keyword evidence="3" id="KW-1185">Reference proteome</keyword>
<dbReference type="RefSeq" id="WP_409542895.1">
    <property type="nucleotide sequence ID" value="NZ_JBKBDD010000002.1"/>
</dbReference>
<evidence type="ECO:0000259" key="1">
    <source>
        <dbReference type="Pfam" id="PF19328"/>
    </source>
</evidence>
<dbReference type="Gene3D" id="3.40.50.720">
    <property type="entry name" value="NAD(P)-binding Rossmann-like Domain"/>
    <property type="match status" value="1"/>
</dbReference>